<evidence type="ECO:0000313" key="2">
    <source>
        <dbReference type="Proteomes" id="UP000241201"/>
    </source>
</evidence>
<evidence type="ECO:0000313" key="1">
    <source>
        <dbReference type="EMBL" id="PST41043.1"/>
    </source>
</evidence>
<organism evidence="1 2">
    <name type="scientific">Faecalibacillus faecis</name>
    <dbReference type="NCBI Taxonomy" id="1982628"/>
    <lineage>
        <taxon>Bacteria</taxon>
        <taxon>Bacillati</taxon>
        <taxon>Bacillota</taxon>
        <taxon>Erysipelotrichia</taxon>
        <taxon>Erysipelotrichales</taxon>
        <taxon>Coprobacillaceae</taxon>
        <taxon>Faecalibacillus</taxon>
    </lineage>
</organism>
<accession>A0A2T3G0L6</accession>
<proteinExistence type="predicted"/>
<keyword evidence="2" id="KW-1185">Reference proteome</keyword>
<dbReference type="RefSeq" id="WP_106987653.1">
    <property type="nucleotide sequence ID" value="NZ_PYLP01000004.1"/>
</dbReference>
<dbReference type="EMBL" id="PYLP01000004">
    <property type="protein sequence ID" value="PST41043.1"/>
    <property type="molecule type" value="Genomic_DNA"/>
</dbReference>
<sequence>MVKLIDILKIINRNNSIIIKDNGNVVFKGMAKDSVEGLNNMYNKSYGAWIDRLYIKSFKELNTDNITEIEIIIK</sequence>
<dbReference type="Proteomes" id="UP000241201">
    <property type="component" value="Unassembled WGS sequence"/>
</dbReference>
<name>A0A2T3G0L6_9FIRM</name>
<dbReference type="GeneID" id="77470492"/>
<protein>
    <submittedName>
        <fullName evidence="1">Uncharacterized protein</fullName>
    </submittedName>
</protein>
<comment type="caution">
    <text evidence="1">The sequence shown here is derived from an EMBL/GenBank/DDBJ whole genome shotgun (WGS) entry which is preliminary data.</text>
</comment>
<reference evidence="2" key="1">
    <citation type="submission" date="2018-03" db="EMBL/GenBank/DDBJ databases">
        <title>Lachnoclostridium SNUG30370 gen.nov., sp.nov., isolated from human faeces.</title>
        <authorList>
            <person name="Seo B."/>
            <person name="Jeon K."/>
            <person name="Ko G."/>
        </authorList>
    </citation>
    <scope>NUCLEOTIDE SEQUENCE [LARGE SCALE GENOMIC DNA]</scope>
    <source>
        <strain evidence="2">SNUG30370</strain>
    </source>
</reference>
<gene>
    <name evidence="1" type="ORF">C7U55_05215</name>
</gene>
<dbReference type="AlphaFoldDB" id="A0A2T3G0L6"/>